<dbReference type="AlphaFoldDB" id="A0A0E9XPG8"/>
<protein>
    <submittedName>
        <fullName evidence="1">Uncharacterized protein</fullName>
    </submittedName>
</protein>
<organism evidence="1">
    <name type="scientific">Anguilla anguilla</name>
    <name type="common">European freshwater eel</name>
    <name type="synonym">Muraena anguilla</name>
    <dbReference type="NCBI Taxonomy" id="7936"/>
    <lineage>
        <taxon>Eukaryota</taxon>
        <taxon>Metazoa</taxon>
        <taxon>Chordata</taxon>
        <taxon>Craniata</taxon>
        <taxon>Vertebrata</taxon>
        <taxon>Euteleostomi</taxon>
        <taxon>Actinopterygii</taxon>
        <taxon>Neopterygii</taxon>
        <taxon>Teleostei</taxon>
        <taxon>Anguilliformes</taxon>
        <taxon>Anguillidae</taxon>
        <taxon>Anguilla</taxon>
    </lineage>
</organism>
<evidence type="ECO:0000313" key="1">
    <source>
        <dbReference type="EMBL" id="JAI04535.1"/>
    </source>
</evidence>
<reference evidence="1" key="1">
    <citation type="submission" date="2014-11" db="EMBL/GenBank/DDBJ databases">
        <authorList>
            <person name="Amaro Gonzalez C."/>
        </authorList>
    </citation>
    <scope>NUCLEOTIDE SEQUENCE</scope>
</reference>
<sequence length="58" mass="7058">MREQHSFRRTGITLHQIDFSGLGQTPHFSRPVVYQECIYNCEPSKSFFYFLFYLKRCF</sequence>
<name>A0A0E9XPG8_ANGAN</name>
<proteinExistence type="predicted"/>
<accession>A0A0E9XPG8</accession>
<reference evidence="1" key="2">
    <citation type="journal article" date="2015" name="Fish Shellfish Immunol.">
        <title>Early steps in the European eel (Anguilla anguilla)-Vibrio vulnificus interaction in the gills: Role of the RtxA13 toxin.</title>
        <authorList>
            <person name="Callol A."/>
            <person name="Pajuelo D."/>
            <person name="Ebbesson L."/>
            <person name="Teles M."/>
            <person name="MacKenzie S."/>
            <person name="Amaro C."/>
        </authorList>
    </citation>
    <scope>NUCLEOTIDE SEQUENCE</scope>
</reference>
<dbReference type="EMBL" id="GBXM01004043">
    <property type="protein sequence ID" value="JAI04535.1"/>
    <property type="molecule type" value="Transcribed_RNA"/>
</dbReference>